<dbReference type="AlphaFoldDB" id="A0A8E7B0N9"/>
<accession>A0A8E7B0N9</accession>
<feature type="transmembrane region" description="Helical" evidence="1">
    <location>
        <begin position="102"/>
        <end position="125"/>
    </location>
</feature>
<evidence type="ECO:0000256" key="1">
    <source>
        <dbReference type="SAM" id="Phobius"/>
    </source>
</evidence>
<keyword evidence="1" id="KW-0472">Membrane</keyword>
<feature type="transmembrane region" description="Helical" evidence="1">
    <location>
        <begin position="173"/>
        <end position="193"/>
    </location>
</feature>
<dbReference type="GeneID" id="65098193"/>
<feature type="transmembrane region" description="Helical" evidence="1">
    <location>
        <begin position="214"/>
        <end position="233"/>
    </location>
</feature>
<evidence type="ECO:0000313" key="3">
    <source>
        <dbReference type="Proteomes" id="UP000680656"/>
    </source>
</evidence>
<feature type="transmembrane region" description="Helical" evidence="1">
    <location>
        <begin position="58"/>
        <end position="76"/>
    </location>
</feature>
<organism evidence="2 3">
    <name type="scientific">Methanospirillum purgamenti</name>
    <dbReference type="NCBI Taxonomy" id="2834276"/>
    <lineage>
        <taxon>Archaea</taxon>
        <taxon>Methanobacteriati</taxon>
        <taxon>Methanobacteriota</taxon>
        <taxon>Stenosarchaea group</taxon>
        <taxon>Methanomicrobia</taxon>
        <taxon>Methanomicrobiales</taxon>
        <taxon>Methanospirillaceae</taxon>
        <taxon>Methanospirillum</taxon>
    </lineage>
</organism>
<name>A0A8E7B0N9_9EURY</name>
<protein>
    <recommendedName>
        <fullName evidence="4">GntP family permease</fullName>
    </recommendedName>
</protein>
<gene>
    <name evidence="2" type="ORF">KHC33_13375</name>
</gene>
<keyword evidence="1" id="KW-1133">Transmembrane helix</keyword>
<feature type="transmembrane region" description="Helical" evidence="1">
    <location>
        <begin position="270"/>
        <end position="293"/>
    </location>
</feature>
<keyword evidence="3" id="KW-1185">Reference proteome</keyword>
<keyword evidence="1" id="KW-0812">Transmembrane</keyword>
<feature type="transmembrane region" description="Helical" evidence="1">
    <location>
        <begin position="137"/>
        <end position="153"/>
    </location>
</feature>
<proteinExistence type="predicted"/>
<reference evidence="2 3" key="1">
    <citation type="submission" date="2021-05" db="EMBL/GenBank/DDBJ databases">
        <title>A novel Methanospirillum isolate from a pyrite-forming mixed culture.</title>
        <authorList>
            <person name="Bunk B."/>
            <person name="Sproer C."/>
            <person name="Spring S."/>
            <person name="Pester M."/>
        </authorList>
    </citation>
    <scope>NUCLEOTIDE SEQUENCE [LARGE SCALE GENOMIC DNA]</scope>
    <source>
        <strain evidence="2 3">J.3.6.1-F.2.7.3</strain>
    </source>
</reference>
<feature type="transmembrane region" description="Helical" evidence="1">
    <location>
        <begin position="341"/>
        <end position="365"/>
    </location>
</feature>
<dbReference type="EMBL" id="CP075546">
    <property type="protein sequence ID" value="QVV88308.1"/>
    <property type="molecule type" value="Genomic_DNA"/>
</dbReference>
<dbReference type="InterPro" id="IPR003474">
    <property type="entry name" value="Glcn_transporter"/>
</dbReference>
<feature type="transmembrane region" description="Helical" evidence="1">
    <location>
        <begin position="6"/>
        <end position="37"/>
    </location>
</feature>
<dbReference type="GO" id="GO:0005886">
    <property type="term" value="C:plasma membrane"/>
    <property type="evidence" value="ECO:0007669"/>
    <property type="project" value="TreeGrafter"/>
</dbReference>
<dbReference type="KEGG" id="mrtj:KHC33_13375"/>
<dbReference type="RefSeq" id="WP_214419124.1">
    <property type="nucleotide sequence ID" value="NZ_CP075546.1"/>
</dbReference>
<evidence type="ECO:0008006" key="4">
    <source>
        <dbReference type="Google" id="ProtNLM"/>
    </source>
</evidence>
<dbReference type="PANTHER" id="PTHR30354:SF11">
    <property type="entry name" value="PERMEASE"/>
    <property type="match status" value="1"/>
</dbReference>
<dbReference type="Pfam" id="PF02447">
    <property type="entry name" value="GntP_permease"/>
    <property type="match status" value="2"/>
</dbReference>
<sequence>MITPLLFIGSLIFILVLTVKFRISPFVTLISASFLYGILEGNDPSILLQVIGTGAAKFFQILGIMVFCGVCIAHMLRRSGHIDTIVYDISCVVKNPVDTAGIGGFILSLPLMCCNTAFVLIAPIIERTVGKEGKAPYLYVAAIGSIISFVLIYPSPAVVPVVTTLFSNLHDPWALNTILVPLAGLFLVLLLIYTRVTGTILPQEKPCPSGHPRLKAWAPIISPFILVGIGLIIPAVSFLSIISVALFAGLLVAMITVGKEAREIGMHEGTKYAGLIMFDLCGAGAFGAVIAAGSFPADIYTLISGSIPVIILPFILAAALQAASGSRVVSAATTAQILHAAGYPGIYPAALILMIAGGSCMVSFVSDPYFWLVRRFTGDETWGVIRNYTLPLAGIGILIGCAGIILQFISG</sequence>
<feature type="transmembrane region" description="Helical" evidence="1">
    <location>
        <begin position="299"/>
        <end position="320"/>
    </location>
</feature>
<feature type="transmembrane region" description="Helical" evidence="1">
    <location>
        <begin position="239"/>
        <end position="258"/>
    </location>
</feature>
<feature type="transmembrane region" description="Helical" evidence="1">
    <location>
        <begin position="385"/>
        <end position="409"/>
    </location>
</feature>
<dbReference type="Proteomes" id="UP000680656">
    <property type="component" value="Chromosome"/>
</dbReference>
<dbReference type="PANTHER" id="PTHR30354">
    <property type="entry name" value="GNT FAMILY GLUCONATE TRANSPORTER"/>
    <property type="match status" value="1"/>
</dbReference>
<evidence type="ECO:0000313" key="2">
    <source>
        <dbReference type="EMBL" id="QVV88308.1"/>
    </source>
</evidence>
<dbReference type="GO" id="GO:0015128">
    <property type="term" value="F:gluconate transmembrane transporter activity"/>
    <property type="evidence" value="ECO:0007669"/>
    <property type="project" value="InterPro"/>
</dbReference>